<gene>
    <name evidence="3" type="ORF">BN381_80153</name>
</gene>
<evidence type="ECO:0008006" key="5">
    <source>
        <dbReference type="Google" id="ProtNLM"/>
    </source>
</evidence>
<feature type="compositionally biased region" description="Polar residues" evidence="1">
    <location>
        <begin position="254"/>
        <end position="264"/>
    </location>
</feature>
<dbReference type="HOGENOM" id="CLU_952145_0_0_11"/>
<dbReference type="AlphaFoldDB" id="R4Z4G1"/>
<reference evidence="3 4" key="1">
    <citation type="journal article" date="2013" name="ISME J.">
        <title>Metabolic model for the filamentous 'Candidatus Microthrix parvicella' based on genomic and metagenomic analyses.</title>
        <authorList>
            <person name="Jon McIlroy S."/>
            <person name="Kristiansen R."/>
            <person name="Albertsen M."/>
            <person name="Michael Karst S."/>
            <person name="Rossetti S."/>
            <person name="Lund Nielsen J."/>
            <person name="Tandoi V."/>
            <person name="James Seviour R."/>
            <person name="Nielsen P.H."/>
        </authorList>
    </citation>
    <scope>NUCLEOTIDE SEQUENCE [LARGE SCALE GENOMIC DNA]</scope>
    <source>
        <strain evidence="3 4">RN1</strain>
    </source>
</reference>
<evidence type="ECO:0000256" key="1">
    <source>
        <dbReference type="SAM" id="MobiDB-lite"/>
    </source>
</evidence>
<accession>R4Z4G1</accession>
<feature type="compositionally biased region" description="Pro residues" evidence="1">
    <location>
        <begin position="280"/>
        <end position="292"/>
    </location>
</feature>
<protein>
    <recommendedName>
        <fullName evidence="5">PknH-like extracellular domain-containing protein</fullName>
    </recommendedName>
</protein>
<feature type="transmembrane region" description="Helical" evidence="2">
    <location>
        <begin position="20"/>
        <end position="40"/>
    </location>
</feature>
<keyword evidence="4" id="KW-1185">Reference proteome</keyword>
<proteinExistence type="predicted"/>
<name>R4Z4G1_9ACTN</name>
<feature type="region of interest" description="Disordered" evidence="1">
    <location>
        <begin position="235"/>
        <end position="292"/>
    </location>
</feature>
<keyword evidence="2" id="KW-0472">Membrane</keyword>
<keyword evidence="2" id="KW-1133">Transmembrane helix</keyword>
<sequence>MADAPAPRHPILKRLGGSAVRLVLVAAIVAAVGLGIGQALGQAISKLPDPTEGAVVLDQLSLGGIEPTTMLLQEGDIPADWEVVPSFPGLVGEPWCGEKVETTGIRSSPLDTATFVYPKNNSVLVSEVATFDRPQFAANYVSDVTKILLSCPDYFVSGLDGKTKIRIDVTDPGGQQPITDYVSRVFQPKDRSSYDVRTVFQVGSSVVTLHFTGPERPSRTLMADAEQAILARVNPDEFGDASTTVPGVAPLPPESTNKLDSSSLEPAGEADDAKTGIPAPTTPGQPPPSATG</sequence>
<dbReference type="EMBL" id="CANL01000078">
    <property type="protein sequence ID" value="CCM65623.1"/>
    <property type="molecule type" value="Genomic_DNA"/>
</dbReference>
<evidence type="ECO:0000313" key="4">
    <source>
        <dbReference type="Proteomes" id="UP000018291"/>
    </source>
</evidence>
<dbReference type="RefSeq" id="WP_012230513.1">
    <property type="nucleotide sequence ID" value="NZ_HG422565.1"/>
</dbReference>
<dbReference type="STRING" id="1229780.BN381_80153"/>
<organism evidence="3 4">
    <name type="scientific">Candidatus Neomicrothrix parvicella RN1</name>
    <dbReference type="NCBI Taxonomy" id="1229780"/>
    <lineage>
        <taxon>Bacteria</taxon>
        <taxon>Bacillati</taxon>
        <taxon>Actinomycetota</taxon>
        <taxon>Acidimicrobiia</taxon>
        <taxon>Acidimicrobiales</taxon>
        <taxon>Microthrixaceae</taxon>
        <taxon>Candidatus Neomicrothrix</taxon>
    </lineage>
</organism>
<evidence type="ECO:0000313" key="3">
    <source>
        <dbReference type="EMBL" id="CCM65623.1"/>
    </source>
</evidence>
<comment type="caution">
    <text evidence="3">The sequence shown here is derived from an EMBL/GenBank/DDBJ whole genome shotgun (WGS) entry which is preliminary data.</text>
</comment>
<evidence type="ECO:0000256" key="2">
    <source>
        <dbReference type="SAM" id="Phobius"/>
    </source>
</evidence>
<dbReference type="Proteomes" id="UP000018291">
    <property type="component" value="Unassembled WGS sequence"/>
</dbReference>
<keyword evidence="2" id="KW-0812">Transmembrane</keyword>